<dbReference type="PANTHER" id="PTHR31065:SF53">
    <property type="entry name" value="B BOX-TYPE DOMAIN-CONTAINING PROTEIN"/>
    <property type="match status" value="1"/>
</dbReference>
<accession>A0A251UJP1</accession>
<dbReference type="Proteomes" id="UP000215914">
    <property type="component" value="Chromosome 6"/>
</dbReference>
<dbReference type="Pfam" id="PF04640">
    <property type="entry name" value="PLATZ"/>
    <property type="match status" value="1"/>
</dbReference>
<name>A0A251UJP1_HELAN</name>
<keyword evidence="2" id="KW-1185">Reference proteome</keyword>
<dbReference type="PANTHER" id="PTHR31065">
    <property type="entry name" value="PLATZ TRANSCRIPTION FACTOR FAMILY PROTEIN"/>
    <property type="match status" value="1"/>
</dbReference>
<dbReference type="InterPro" id="IPR006734">
    <property type="entry name" value="PLATZ"/>
</dbReference>
<protein>
    <recommendedName>
        <fullName evidence="3">PLATZ transcription factor family protein</fullName>
    </recommendedName>
</protein>
<dbReference type="InParanoid" id="A0A251UJP1"/>
<organism evidence="1 2">
    <name type="scientific">Helianthus annuus</name>
    <name type="common">Common sunflower</name>
    <dbReference type="NCBI Taxonomy" id="4232"/>
    <lineage>
        <taxon>Eukaryota</taxon>
        <taxon>Viridiplantae</taxon>
        <taxon>Streptophyta</taxon>
        <taxon>Embryophyta</taxon>
        <taxon>Tracheophyta</taxon>
        <taxon>Spermatophyta</taxon>
        <taxon>Magnoliopsida</taxon>
        <taxon>eudicotyledons</taxon>
        <taxon>Gunneridae</taxon>
        <taxon>Pentapetalae</taxon>
        <taxon>asterids</taxon>
        <taxon>campanulids</taxon>
        <taxon>Asterales</taxon>
        <taxon>Asteraceae</taxon>
        <taxon>Asteroideae</taxon>
        <taxon>Heliantheae alliance</taxon>
        <taxon>Heliantheae</taxon>
        <taxon>Helianthus</taxon>
    </lineage>
</organism>
<reference evidence="2" key="1">
    <citation type="journal article" date="2017" name="Nature">
        <title>The sunflower genome provides insights into oil metabolism, flowering and Asterid evolution.</title>
        <authorList>
            <person name="Badouin H."/>
            <person name="Gouzy J."/>
            <person name="Grassa C.J."/>
            <person name="Murat F."/>
            <person name="Staton S.E."/>
            <person name="Cottret L."/>
            <person name="Lelandais-Briere C."/>
            <person name="Owens G.L."/>
            <person name="Carrere S."/>
            <person name="Mayjonade B."/>
            <person name="Legrand L."/>
            <person name="Gill N."/>
            <person name="Kane N.C."/>
            <person name="Bowers J.E."/>
            <person name="Hubner S."/>
            <person name="Bellec A."/>
            <person name="Berard A."/>
            <person name="Berges H."/>
            <person name="Blanchet N."/>
            <person name="Boniface M.C."/>
            <person name="Brunel D."/>
            <person name="Catrice O."/>
            <person name="Chaidir N."/>
            <person name="Claudel C."/>
            <person name="Donnadieu C."/>
            <person name="Faraut T."/>
            <person name="Fievet G."/>
            <person name="Helmstetter N."/>
            <person name="King M."/>
            <person name="Knapp S.J."/>
            <person name="Lai Z."/>
            <person name="Le Paslier M.C."/>
            <person name="Lippi Y."/>
            <person name="Lorenzon L."/>
            <person name="Mandel J.R."/>
            <person name="Marage G."/>
            <person name="Marchand G."/>
            <person name="Marquand E."/>
            <person name="Bret-Mestries E."/>
            <person name="Morien E."/>
            <person name="Nambeesan S."/>
            <person name="Nguyen T."/>
            <person name="Pegot-Espagnet P."/>
            <person name="Pouilly N."/>
            <person name="Raftis F."/>
            <person name="Sallet E."/>
            <person name="Schiex T."/>
            <person name="Thomas J."/>
            <person name="Vandecasteele C."/>
            <person name="Vares D."/>
            <person name="Vear F."/>
            <person name="Vautrin S."/>
            <person name="Crespi M."/>
            <person name="Mangin B."/>
            <person name="Burke J.M."/>
            <person name="Salse J."/>
            <person name="Munos S."/>
            <person name="Vincourt P."/>
            <person name="Rieseberg L.H."/>
            <person name="Langlade N.B."/>
        </authorList>
    </citation>
    <scope>NUCLEOTIDE SEQUENCE [LARGE SCALE GENOMIC DNA]</scope>
    <source>
        <strain evidence="2">cv. SF193</strain>
    </source>
</reference>
<gene>
    <name evidence="1" type="ORF">HannXRQ_Chr06g0177441</name>
</gene>
<dbReference type="OMA" id="PPWVIVM"/>
<proteinExistence type="predicted"/>
<evidence type="ECO:0008006" key="3">
    <source>
        <dbReference type="Google" id="ProtNLM"/>
    </source>
</evidence>
<dbReference type="AlphaFoldDB" id="A0A251UJP1"/>
<evidence type="ECO:0000313" key="1">
    <source>
        <dbReference type="EMBL" id="OTG22992.1"/>
    </source>
</evidence>
<dbReference type="EMBL" id="CM007895">
    <property type="protein sequence ID" value="OTG22992.1"/>
    <property type="molecule type" value="Genomic_DNA"/>
</dbReference>
<evidence type="ECO:0000313" key="2">
    <source>
        <dbReference type="Proteomes" id="UP000215914"/>
    </source>
</evidence>
<sequence>MGDAVTITTTTSTTTTTTTATTITTGGNGNKRISHTQKTRVGVPQWVRVMIDIMQFQDCKIHLNTKDHKLDRFCIDCVGSFCSQSCSDHQGHEHVKIRRYLLHEVINRPDFQKYFDCSGIQGYQTNKNKVLFLKSRKDNQQQQNNKDRRCNICNQNLLDASYCSIQCKVF</sequence>